<keyword evidence="4 6" id="KW-0472">Membrane</keyword>
<accession>A0A1Y1WQ93</accession>
<dbReference type="AlphaFoldDB" id="A0A1Y1WQ93"/>
<dbReference type="InterPro" id="IPR036249">
    <property type="entry name" value="Thioredoxin-like_sf"/>
</dbReference>
<evidence type="ECO:0000256" key="7">
    <source>
        <dbReference type="SAM" id="SignalP"/>
    </source>
</evidence>
<reference evidence="9 10" key="2">
    <citation type="submission" date="2016-08" db="EMBL/GenBank/DDBJ databases">
        <title>Pervasive Adenine N6-methylation of Active Genes in Fungi.</title>
        <authorList>
            <consortium name="DOE Joint Genome Institute"/>
            <person name="Mondo S.J."/>
            <person name="Dannebaum R.O."/>
            <person name="Kuo R.C."/>
            <person name="Labutti K."/>
            <person name="Haridas S."/>
            <person name="Kuo A."/>
            <person name="Salamov A."/>
            <person name="Ahrendt S.R."/>
            <person name="Lipzen A."/>
            <person name="Sullivan W."/>
            <person name="Andreopoulos W.B."/>
            <person name="Clum A."/>
            <person name="Lindquist E."/>
            <person name="Daum C."/>
            <person name="Ramamoorthy G.K."/>
            <person name="Gryganskyi A."/>
            <person name="Culley D."/>
            <person name="Magnuson J.K."/>
            <person name="James T.Y."/>
            <person name="O'Malley M.A."/>
            <person name="Stajich J.E."/>
            <person name="Spatafora J.W."/>
            <person name="Visel A."/>
            <person name="Grigoriev I.V."/>
        </authorList>
    </citation>
    <scope>NUCLEOTIDE SEQUENCE [LARGE SCALE GENOMIC DNA]</scope>
    <source>
        <strain evidence="9 10">S4</strain>
    </source>
</reference>
<comment type="caution">
    <text evidence="9">The sequence shown here is derived from an EMBL/GenBank/DDBJ whole genome shotgun (WGS) entry which is preliminary data.</text>
</comment>
<keyword evidence="3 6" id="KW-1133">Transmembrane helix</keyword>
<dbReference type="EMBL" id="MCFG01000367">
    <property type="protein sequence ID" value="ORX75284.1"/>
    <property type="molecule type" value="Genomic_DNA"/>
</dbReference>
<sequence>MRYFALLSVLVLACRALASDTEVLTDNFLKLFEGENKSVPNPNGQIVHLTTSDFDKKTADDMWFIMFHAPWCGHCQQLAPTWNSVAYHLKGQVNIGKVDCTANGKICQKMNVQGYPTLKIVQGKESTEYKGSRQIDEILNFAISYSSTALTAIEKEHIDKFVSNNENNFVYYYDEAKPNIKELKYYLNAARAHGNSGARFLVTSDKEVLNYLNLDSSDTESSRLVLLQDHNSKTINYSNKLSDETSLNEWIAQHKYPLFTEISSQNSEEIMDSNDLVVIGFINGLDVNSWTPKFKEAARKWRKSSLSENHKVIFTWIDGSKWTKYISKVYHLEPSDLPRVIFTKPETEQYYDLSKNGKLIHEDDLNESLEAVFDGTLEPKYIDKIVTRVLKKLNKKLNAFGESISNHPIISALVIIVSFVTFILVSIYIIPSDYETYNKLDSKTQ</sequence>
<evidence type="ECO:0000256" key="3">
    <source>
        <dbReference type="ARBA" id="ARBA00022989"/>
    </source>
</evidence>
<protein>
    <recommendedName>
        <fullName evidence="8">Thioredoxin domain-containing protein</fullName>
    </recommendedName>
</protein>
<evidence type="ECO:0000256" key="1">
    <source>
        <dbReference type="ARBA" id="ARBA00004389"/>
    </source>
</evidence>
<evidence type="ECO:0000256" key="2">
    <source>
        <dbReference type="ARBA" id="ARBA00022692"/>
    </source>
</evidence>
<dbReference type="Gene3D" id="3.40.30.10">
    <property type="entry name" value="Glutaredoxin"/>
    <property type="match status" value="3"/>
</dbReference>
<organism evidence="9 10">
    <name type="scientific">Anaeromyces robustus</name>
    <dbReference type="NCBI Taxonomy" id="1754192"/>
    <lineage>
        <taxon>Eukaryota</taxon>
        <taxon>Fungi</taxon>
        <taxon>Fungi incertae sedis</taxon>
        <taxon>Chytridiomycota</taxon>
        <taxon>Chytridiomycota incertae sedis</taxon>
        <taxon>Neocallimastigomycetes</taxon>
        <taxon>Neocallimastigales</taxon>
        <taxon>Neocallimastigaceae</taxon>
        <taxon>Anaeromyces</taxon>
    </lineage>
</organism>
<feature type="chain" id="PRO_5012395217" description="Thioredoxin domain-containing protein" evidence="7">
    <location>
        <begin position="19"/>
        <end position="445"/>
    </location>
</feature>
<dbReference type="InterPro" id="IPR052250">
    <property type="entry name" value="PDI_TMX3"/>
</dbReference>
<keyword evidence="10" id="KW-1185">Reference proteome</keyword>
<dbReference type="STRING" id="1754192.A0A1Y1WQ93"/>
<dbReference type="Pfam" id="PF13848">
    <property type="entry name" value="Thioredoxin_6"/>
    <property type="match status" value="1"/>
</dbReference>
<dbReference type="InterPro" id="IPR013766">
    <property type="entry name" value="Thioredoxin_domain"/>
</dbReference>
<evidence type="ECO:0000256" key="6">
    <source>
        <dbReference type="SAM" id="Phobius"/>
    </source>
</evidence>
<comment type="function">
    <text evidence="5">Probable disulfide isomerase, which participates in the folding of proteins containing disulfide bonds. May act as a dithiol oxidase. Acts as a regulator of endoplasmic reticulum-mitochondria contact sites via its ability to regulate redox signals.</text>
</comment>
<dbReference type="PANTHER" id="PTHR46426:SF1">
    <property type="entry name" value="PROTEIN DISULFIDE-ISOMERASE TMX3"/>
    <property type="match status" value="1"/>
</dbReference>
<feature type="transmembrane region" description="Helical" evidence="6">
    <location>
        <begin position="409"/>
        <end position="430"/>
    </location>
</feature>
<dbReference type="SUPFAM" id="SSF52833">
    <property type="entry name" value="Thioredoxin-like"/>
    <property type="match status" value="3"/>
</dbReference>
<reference evidence="9 10" key="1">
    <citation type="submission" date="2016-08" db="EMBL/GenBank/DDBJ databases">
        <title>A Parts List for Fungal Cellulosomes Revealed by Comparative Genomics.</title>
        <authorList>
            <consortium name="DOE Joint Genome Institute"/>
            <person name="Haitjema C.H."/>
            <person name="Gilmore S.P."/>
            <person name="Henske J.K."/>
            <person name="Solomon K.V."/>
            <person name="De Groot R."/>
            <person name="Kuo A."/>
            <person name="Mondo S.J."/>
            <person name="Salamov A.A."/>
            <person name="Labutti K."/>
            <person name="Zhao Z."/>
            <person name="Chiniquy J."/>
            <person name="Barry K."/>
            <person name="Brewer H.M."/>
            <person name="Purvine S.O."/>
            <person name="Wright A.T."/>
            <person name="Boxma B."/>
            <person name="Van Alen T."/>
            <person name="Hackstein J.H."/>
            <person name="Baker S.E."/>
            <person name="Grigoriev I.V."/>
            <person name="O'Malley M.A."/>
        </authorList>
    </citation>
    <scope>NUCLEOTIDE SEQUENCE [LARGE SCALE GENOMIC DNA]</scope>
    <source>
        <strain evidence="9 10">S4</strain>
    </source>
</reference>
<dbReference type="PROSITE" id="PS00194">
    <property type="entry name" value="THIOREDOXIN_1"/>
    <property type="match status" value="1"/>
</dbReference>
<dbReference type="PROSITE" id="PS51352">
    <property type="entry name" value="THIOREDOXIN_2"/>
    <property type="match status" value="1"/>
</dbReference>
<name>A0A1Y1WQ93_9FUNG</name>
<dbReference type="OrthoDB" id="427280at2759"/>
<evidence type="ECO:0000256" key="4">
    <source>
        <dbReference type="ARBA" id="ARBA00023136"/>
    </source>
</evidence>
<dbReference type="CDD" id="cd02961">
    <property type="entry name" value="PDI_a_family"/>
    <property type="match status" value="1"/>
</dbReference>
<evidence type="ECO:0000256" key="5">
    <source>
        <dbReference type="ARBA" id="ARBA00045246"/>
    </source>
</evidence>
<gene>
    <name evidence="9" type="ORF">BCR32DRAFT_296993</name>
</gene>
<dbReference type="GO" id="GO:0005789">
    <property type="term" value="C:endoplasmic reticulum membrane"/>
    <property type="evidence" value="ECO:0007669"/>
    <property type="project" value="UniProtKB-SubCell"/>
</dbReference>
<feature type="domain" description="Thioredoxin" evidence="8">
    <location>
        <begin position="28"/>
        <end position="147"/>
    </location>
</feature>
<dbReference type="Proteomes" id="UP000193944">
    <property type="component" value="Unassembled WGS sequence"/>
</dbReference>
<dbReference type="InterPro" id="IPR017937">
    <property type="entry name" value="Thioredoxin_CS"/>
</dbReference>
<proteinExistence type="predicted"/>
<dbReference type="Pfam" id="PF00085">
    <property type="entry name" value="Thioredoxin"/>
    <property type="match status" value="1"/>
</dbReference>
<dbReference type="PANTHER" id="PTHR46426">
    <property type="entry name" value="PROTEIN DISULFIDE-ISOMERASE TMX3"/>
    <property type="match status" value="1"/>
</dbReference>
<keyword evidence="7" id="KW-0732">Signal</keyword>
<keyword evidence="2 6" id="KW-0812">Transmembrane</keyword>
<comment type="subcellular location">
    <subcellularLocation>
        <location evidence="1">Endoplasmic reticulum membrane</location>
        <topology evidence="1">Single-pass membrane protein</topology>
    </subcellularLocation>
</comment>
<evidence type="ECO:0000259" key="8">
    <source>
        <dbReference type="PROSITE" id="PS51352"/>
    </source>
</evidence>
<feature type="signal peptide" evidence="7">
    <location>
        <begin position="1"/>
        <end position="18"/>
    </location>
</feature>
<evidence type="ECO:0000313" key="10">
    <source>
        <dbReference type="Proteomes" id="UP000193944"/>
    </source>
</evidence>
<evidence type="ECO:0000313" key="9">
    <source>
        <dbReference type="EMBL" id="ORX75284.1"/>
    </source>
</evidence>